<dbReference type="EMBL" id="CM045766">
    <property type="protein sequence ID" value="KAI8005135.1"/>
    <property type="molecule type" value="Genomic_DNA"/>
</dbReference>
<proteinExistence type="predicted"/>
<evidence type="ECO:0000313" key="1">
    <source>
        <dbReference type="EMBL" id="KAI8005135.1"/>
    </source>
</evidence>
<keyword evidence="2" id="KW-1185">Reference proteome</keyword>
<gene>
    <name evidence="1" type="ORF">LOK49_LG08G00537</name>
</gene>
<evidence type="ECO:0000313" key="2">
    <source>
        <dbReference type="Proteomes" id="UP001060215"/>
    </source>
</evidence>
<sequence length="382" mass="40933">MSEQKEEKSVVRKDRSSNEAVQHQSIGVDVGDQSGVNLVVEDEAVDDAQATKQVDTVVEETVSGVGDNLVVEERMEMTVAEGSLQNNDDNLCVDEQIATPGFLQCMGGSARNRPGISLEVNLGHIQNPVVNNSVGAGVRGPNLNLNSTTNWADTRPSGCMGQTKHEGCNGNIYNGLKTKQKGLALEVDLVHTQCDGPRFGLMGSHCNLDNEVSQGQDVGSSSLYVEASVDSGNTVGKKRELKQRKKLVRRNGNRISADKQGRASGGRDERKGGAVGMGSWSRGAVLRGKVGLKARSDAQRKVTSKDKFGARSKLEVIGRNLHRDLTPQEEAEATICMGKALGICFGGKEEEVKDKLKAMEIKDKVQAASRAVHAQLGADVQN</sequence>
<reference evidence="1 2" key="1">
    <citation type="journal article" date="2022" name="Plant J.">
        <title>Chromosome-level genome of Camellia lanceoleosa provides a valuable resource for understanding genome evolution and self-incompatibility.</title>
        <authorList>
            <person name="Gong W."/>
            <person name="Xiao S."/>
            <person name="Wang L."/>
            <person name="Liao Z."/>
            <person name="Chang Y."/>
            <person name="Mo W."/>
            <person name="Hu G."/>
            <person name="Li W."/>
            <person name="Zhao G."/>
            <person name="Zhu H."/>
            <person name="Hu X."/>
            <person name="Ji K."/>
            <person name="Xiang X."/>
            <person name="Song Q."/>
            <person name="Yuan D."/>
            <person name="Jin S."/>
            <person name="Zhang L."/>
        </authorList>
    </citation>
    <scope>NUCLEOTIDE SEQUENCE [LARGE SCALE GENOMIC DNA]</scope>
    <source>
        <strain evidence="1">SQ_2022a</strain>
    </source>
</reference>
<name>A0ACC0GWE2_9ERIC</name>
<protein>
    <submittedName>
        <fullName evidence="1">Uncharacterized protein</fullName>
    </submittedName>
</protein>
<comment type="caution">
    <text evidence="1">The sequence shown here is derived from an EMBL/GenBank/DDBJ whole genome shotgun (WGS) entry which is preliminary data.</text>
</comment>
<accession>A0ACC0GWE2</accession>
<organism evidence="1 2">
    <name type="scientific">Camellia lanceoleosa</name>
    <dbReference type="NCBI Taxonomy" id="1840588"/>
    <lineage>
        <taxon>Eukaryota</taxon>
        <taxon>Viridiplantae</taxon>
        <taxon>Streptophyta</taxon>
        <taxon>Embryophyta</taxon>
        <taxon>Tracheophyta</taxon>
        <taxon>Spermatophyta</taxon>
        <taxon>Magnoliopsida</taxon>
        <taxon>eudicotyledons</taxon>
        <taxon>Gunneridae</taxon>
        <taxon>Pentapetalae</taxon>
        <taxon>asterids</taxon>
        <taxon>Ericales</taxon>
        <taxon>Theaceae</taxon>
        <taxon>Camellia</taxon>
    </lineage>
</organism>
<dbReference type="Proteomes" id="UP001060215">
    <property type="component" value="Chromosome 9"/>
</dbReference>